<feature type="compositionally biased region" description="Basic and acidic residues" evidence="1">
    <location>
        <begin position="69"/>
        <end position="81"/>
    </location>
</feature>
<feature type="compositionally biased region" description="Basic and acidic residues" evidence="1">
    <location>
        <begin position="212"/>
        <end position="221"/>
    </location>
</feature>
<feature type="compositionally biased region" description="Polar residues" evidence="1">
    <location>
        <begin position="237"/>
        <end position="249"/>
    </location>
</feature>
<evidence type="ECO:0000256" key="1">
    <source>
        <dbReference type="SAM" id="MobiDB-lite"/>
    </source>
</evidence>
<feature type="compositionally biased region" description="Acidic residues" evidence="1">
    <location>
        <begin position="1260"/>
        <end position="1278"/>
    </location>
</feature>
<feature type="region of interest" description="Disordered" evidence="1">
    <location>
        <begin position="366"/>
        <end position="576"/>
    </location>
</feature>
<proteinExistence type="predicted"/>
<evidence type="ECO:0000313" key="2">
    <source>
        <dbReference type="EMBL" id="EGT51387.1"/>
    </source>
</evidence>
<feature type="region of interest" description="Disordered" evidence="1">
    <location>
        <begin position="1454"/>
        <end position="1518"/>
    </location>
</feature>
<dbReference type="HOGENOM" id="CLU_247881_0_0_1"/>
<dbReference type="EMBL" id="GL379833">
    <property type="protein sequence ID" value="EGT51387.1"/>
    <property type="molecule type" value="Genomic_DNA"/>
</dbReference>
<feature type="region of interest" description="Disordered" evidence="1">
    <location>
        <begin position="1319"/>
        <end position="1358"/>
    </location>
</feature>
<protein>
    <submittedName>
        <fullName evidence="2">Uncharacterized protein</fullName>
    </submittedName>
</protein>
<feature type="compositionally biased region" description="Polar residues" evidence="1">
    <location>
        <begin position="188"/>
        <end position="199"/>
    </location>
</feature>
<feature type="compositionally biased region" description="Basic and acidic residues" evidence="1">
    <location>
        <begin position="1325"/>
        <end position="1337"/>
    </location>
</feature>
<feature type="compositionally biased region" description="Polar residues" evidence="1">
    <location>
        <begin position="1378"/>
        <end position="1388"/>
    </location>
</feature>
<feature type="region of interest" description="Disordered" evidence="1">
    <location>
        <begin position="814"/>
        <end position="833"/>
    </location>
</feature>
<reference evidence="3" key="1">
    <citation type="submission" date="2011-07" db="EMBL/GenBank/DDBJ databases">
        <authorList>
            <consortium name="Caenorhabditis brenneri Sequencing and Analysis Consortium"/>
            <person name="Wilson R.K."/>
        </authorList>
    </citation>
    <scope>NUCLEOTIDE SEQUENCE [LARGE SCALE GENOMIC DNA]</scope>
    <source>
        <strain evidence="3">PB2801</strain>
    </source>
</reference>
<accession>G0N342</accession>
<evidence type="ECO:0000313" key="3">
    <source>
        <dbReference type="Proteomes" id="UP000008068"/>
    </source>
</evidence>
<feature type="compositionally biased region" description="Acidic residues" evidence="1">
    <location>
        <begin position="1501"/>
        <end position="1518"/>
    </location>
</feature>
<feature type="compositionally biased region" description="Basic and acidic residues" evidence="1">
    <location>
        <begin position="366"/>
        <end position="377"/>
    </location>
</feature>
<name>G0N342_CAEBE</name>
<feature type="region of interest" description="Disordered" evidence="1">
    <location>
        <begin position="1371"/>
        <end position="1441"/>
    </location>
</feature>
<feature type="compositionally biased region" description="Basic and acidic residues" evidence="1">
    <location>
        <begin position="433"/>
        <end position="467"/>
    </location>
</feature>
<feature type="compositionally biased region" description="Basic and acidic residues" evidence="1">
    <location>
        <begin position="1221"/>
        <end position="1244"/>
    </location>
</feature>
<dbReference type="STRING" id="135651.G0N342"/>
<feature type="compositionally biased region" description="Low complexity" evidence="1">
    <location>
        <begin position="155"/>
        <end position="168"/>
    </location>
</feature>
<dbReference type="InParanoid" id="G0N342"/>
<feature type="region of interest" description="Disordered" evidence="1">
    <location>
        <begin position="41"/>
        <end position="258"/>
    </location>
</feature>
<feature type="region of interest" description="Disordered" evidence="1">
    <location>
        <begin position="1194"/>
        <end position="1278"/>
    </location>
</feature>
<feature type="compositionally biased region" description="Acidic residues" evidence="1">
    <location>
        <begin position="1073"/>
        <end position="1105"/>
    </location>
</feature>
<organism evidence="3">
    <name type="scientific">Caenorhabditis brenneri</name>
    <name type="common">Nematode worm</name>
    <dbReference type="NCBI Taxonomy" id="135651"/>
    <lineage>
        <taxon>Eukaryota</taxon>
        <taxon>Metazoa</taxon>
        <taxon>Ecdysozoa</taxon>
        <taxon>Nematoda</taxon>
        <taxon>Chromadorea</taxon>
        <taxon>Rhabditida</taxon>
        <taxon>Rhabditina</taxon>
        <taxon>Rhabditomorpha</taxon>
        <taxon>Rhabditoidea</taxon>
        <taxon>Rhabditidae</taxon>
        <taxon>Peloderinae</taxon>
        <taxon>Caenorhabditis</taxon>
    </lineage>
</organism>
<feature type="compositionally biased region" description="Basic and acidic residues" evidence="1">
    <location>
        <begin position="97"/>
        <end position="140"/>
    </location>
</feature>
<feature type="compositionally biased region" description="Polar residues" evidence="1">
    <location>
        <begin position="1197"/>
        <end position="1212"/>
    </location>
</feature>
<keyword evidence="3" id="KW-1185">Reference proteome</keyword>
<sequence length="1518" mass="170244">MESEPVKKFTKCSDCKFLAYDTFWRINGLLVCGDCAEDRKRLEPPTKKRRKKRKEELIKIPQEQSVGETRTDGLGKNDEHSGLPSGSMLLAPVQDSEDIRMKEGGLEKLEKLEKNEKLKSEKPEVQEERRPLIVRLKLEAKTITSPTALDETPSRKSSQQSSSSITSSSRKRSQQSTAPVLSPAATPSPRSTELANSSAPDDVPSRKTSRISLRETPKELSDDSPTPDPPTLDKYPTGNSCQDESTSMATDPPPSLTIETVPFTLENLYPQKATTPTVLRRDSATRNNSSSAFPSVFNKDESLDKLYGLCSNSDCKQGLYDKSKNRDKFDDILCYGCSMPSLSPVSSKIKSLEEATQLILENLEGRKSAEPRKKIESMKSPGLVDIPGLRKCSEPRMNSEPPKSPELTKSPESKKKSQSKRNPKTTRSPQSSEHTKLEKSVERLTKSLEILKRAEFTKSPEPEKSPELMKSSDLAKSPVLMKYPELQKSPCFETSPRLSKSPKFVKDPEPTKTPELTKSPEPTKRNELRKRPEPSQENENPSPVGSEESEPTPKLKKLLESSVEPKSSPSIKIGDSEESCASCKRPFLAIHPRRLCHPETHEIVCPSCYRNFEITRKFRIEQLQNPKFQNTIAELKSEFDMRKQTQGFPTNVPMENFRYGFQPLLYPFPGVPDTPPKRKKKDLVSYFNSSEFQQVLERFQKETEKRVKEDNEQKKGECRDLVEDGRPRCNNHFCRVLLNGSGFAHPVTRNVVCPPCYKYFKKRRSDRKEKPAYNEQICEESFRTWRHPTTNEKCCYMCFKNVMWHLGNYIKKSSSPGAPSQKPENPKIPQVPKTPVIMKSPIGAARPLFSTGRLLPFNNPNWRFTFPDFFKPYPGVQNLLMYLQKNGKFHISSNYGAPVLGQIGRPTSPPEVIVLNDESDSEETMEMRPVRQEKVRKSLSFRIADLIDLKDPPVEKAKVPTVQPVQKTNHGKMCFTPNCKAVLTPSRQFYLHGTKNWICCACYRAYLENELKKVAEVEKMEKEQNSVTSNNDNENEFIDVEAIEDTERDSLKLQESPMPSCSDAVSPELPEKDGEDDNESIEDFSDEDSDLLESMDNVGVDDDSASEGVAEVNTETAGRRETETGNSVTVSLTEIASDDKVLGEADETKVGLEGTAVEDSLGKVDTEPSETITRICEETEKYVENIDDVEMKAAGNSDGSVLNSEPSGSSEVATGITMGTKENDEKNHEKSNEKLGEIKGERPGVENSVQNCKETHQEPVAEDQSLEETEDFSDDDLGWLDQDYDDVGHDSLAEVTLAAENHEQSGNIGLEIIEAATPGNIQLKPADKNQNDQEAKESMPGTPCSDFSDEDLDWLDQDYDDQDHDKISLEAEIYDEGTPTSKQPTASEKPSFGDFAETGSNCSDDSIPVIEDYSFSDFDDEDPDNFINNYHDPMDVPESQDARISANEAAFENAMEAEYDEHGYRNPLSPVFANNDVPVENEDRSIDSKENSEDSSSSSSSDDDDDDSSSSEDSEYEP</sequence>
<feature type="compositionally biased region" description="Basic and acidic residues" evidence="1">
    <location>
        <begin position="521"/>
        <end position="534"/>
    </location>
</feature>
<dbReference type="Proteomes" id="UP000008068">
    <property type="component" value="Unassembled WGS sequence"/>
</dbReference>
<gene>
    <name evidence="2" type="ORF">CAEBREN_13336</name>
</gene>
<feature type="compositionally biased region" description="Basic and acidic residues" evidence="1">
    <location>
        <begin position="1481"/>
        <end position="1492"/>
    </location>
</feature>
<feature type="compositionally biased region" description="Acidic residues" evidence="1">
    <location>
        <begin position="1347"/>
        <end position="1358"/>
    </location>
</feature>
<feature type="region of interest" description="Disordered" evidence="1">
    <location>
        <begin position="1049"/>
        <end position="1132"/>
    </location>
</feature>